<evidence type="ECO:0000313" key="3">
    <source>
        <dbReference type="Proteomes" id="UP000663828"/>
    </source>
</evidence>
<reference evidence="2" key="1">
    <citation type="submission" date="2021-02" db="EMBL/GenBank/DDBJ databases">
        <authorList>
            <person name="Nowell W R."/>
        </authorList>
    </citation>
    <scope>NUCLEOTIDE SEQUENCE</scope>
</reference>
<name>A0A815GDZ9_ADIRI</name>
<dbReference type="EMBL" id="CAJNOR010002767">
    <property type="protein sequence ID" value="CAF1338249.1"/>
    <property type="molecule type" value="Genomic_DNA"/>
</dbReference>
<dbReference type="AlphaFoldDB" id="A0A815GDZ9"/>
<organism evidence="2 3">
    <name type="scientific">Adineta ricciae</name>
    <name type="common">Rotifer</name>
    <dbReference type="NCBI Taxonomy" id="249248"/>
    <lineage>
        <taxon>Eukaryota</taxon>
        <taxon>Metazoa</taxon>
        <taxon>Spiralia</taxon>
        <taxon>Gnathifera</taxon>
        <taxon>Rotifera</taxon>
        <taxon>Eurotatoria</taxon>
        <taxon>Bdelloidea</taxon>
        <taxon>Adinetida</taxon>
        <taxon>Adinetidae</taxon>
        <taxon>Adineta</taxon>
    </lineage>
</organism>
<sequence>MPKVRRKRRSTTPKTNPLSRPKKTLAKEIPIQEQATKPAYFDIIADPSNSIKSKSTGNFIKIGKPPRNLKIPDSWDVKPGDVISWSEGRPTETFFVTSEGTLLKNPDTSGSGYLTIPLSITSQFSDVLDSYSTVLDAVGRNNVSSIELLPTDAFFAAHFAKQPLPASIRNRTDIKYSFEPNDEILFVTLPSNPDECQEFALNSAKLDDIIQYISNENESKGKLVVKFNFEGKPTCSKAPRGIVTGLPTGWQCQQQGSLMFGETKIQGEWICQGPDKSKDKARKAIEKFYKGLNVEIK</sequence>
<proteinExistence type="predicted"/>
<evidence type="ECO:0000256" key="1">
    <source>
        <dbReference type="SAM" id="MobiDB-lite"/>
    </source>
</evidence>
<keyword evidence="3" id="KW-1185">Reference proteome</keyword>
<gene>
    <name evidence="2" type="ORF">XAT740_LOCUS30810</name>
</gene>
<feature type="compositionally biased region" description="Basic residues" evidence="1">
    <location>
        <begin position="1"/>
        <end position="11"/>
    </location>
</feature>
<comment type="caution">
    <text evidence="2">The sequence shown here is derived from an EMBL/GenBank/DDBJ whole genome shotgun (WGS) entry which is preliminary data.</text>
</comment>
<dbReference type="Proteomes" id="UP000663828">
    <property type="component" value="Unassembled WGS sequence"/>
</dbReference>
<accession>A0A815GDZ9</accession>
<feature type="region of interest" description="Disordered" evidence="1">
    <location>
        <begin position="1"/>
        <end position="31"/>
    </location>
</feature>
<protein>
    <submittedName>
        <fullName evidence="2">Uncharacterized protein</fullName>
    </submittedName>
</protein>
<evidence type="ECO:0000313" key="2">
    <source>
        <dbReference type="EMBL" id="CAF1338249.1"/>
    </source>
</evidence>